<dbReference type="Proteomes" id="UP000198420">
    <property type="component" value="Unassembled WGS sequence"/>
</dbReference>
<sequence>MVDITSRAAAAGIPAEILAEAFAEAYRLGFAAGCEVGYAQAEADMAREWAPMAARVRDLARRPDHAELERRRWGGRRGDFSRPRPGDHPGGPKPWTPARTLVAQF</sequence>
<evidence type="ECO:0000313" key="3">
    <source>
        <dbReference type="Proteomes" id="UP000198420"/>
    </source>
</evidence>
<dbReference type="RefSeq" id="WP_089316986.1">
    <property type="nucleotide sequence ID" value="NZ_FZNP01000031.1"/>
</dbReference>
<dbReference type="EMBL" id="FZNP01000031">
    <property type="protein sequence ID" value="SNS80945.1"/>
    <property type="molecule type" value="Genomic_DNA"/>
</dbReference>
<feature type="compositionally biased region" description="Basic and acidic residues" evidence="1">
    <location>
        <begin position="70"/>
        <end position="87"/>
    </location>
</feature>
<organism evidence="2 3">
    <name type="scientific">Actinomadura mexicana</name>
    <dbReference type="NCBI Taxonomy" id="134959"/>
    <lineage>
        <taxon>Bacteria</taxon>
        <taxon>Bacillati</taxon>
        <taxon>Actinomycetota</taxon>
        <taxon>Actinomycetes</taxon>
        <taxon>Streptosporangiales</taxon>
        <taxon>Thermomonosporaceae</taxon>
        <taxon>Actinomadura</taxon>
    </lineage>
</organism>
<accession>A0A239HIG2</accession>
<evidence type="ECO:0000256" key="1">
    <source>
        <dbReference type="SAM" id="MobiDB-lite"/>
    </source>
</evidence>
<protein>
    <submittedName>
        <fullName evidence="2">Uncharacterized protein</fullName>
    </submittedName>
</protein>
<feature type="region of interest" description="Disordered" evidence="1">
    <location>
        <begin position="70"/>
        <end position="105"/>
    </location>
</feature>
<dbReference type="OrthoDB" id="9836541at2"/>
<evidence type="ECO:0000313" key="2">
    <source>
        <dbReference type="EMBL" id="SNS80945.1"/>
    </source>
</evidence>
<name>A0A239HIG2_9ACTN</name>
<dbReference type="AlphaFoldDB" id="A0A239HIG2"/>
<keyword evidence="3" id="KW-1185">Reference proteome</keyword>
<gene>
    <name evidence="2" type="ORF">SAMN06265355_13139</name>
</gene>
<reference evidence="3" key="1">
    <citation type="submission" date="2017-06" db="EMBL/GenBank/DDBJ databases">
        <authorList>
            <person name="Varghese N."/>
            <person name="Submissions S."/>
        </authorList>
    </citation>
    <scope>NUCLEOTIDE SEQUENCE [LARGE SCALE GENOMIC DNA]</scope>
    <source>
        <strain evidence="3">DSM 44485</strain>
    </source>
</reference>
<proteinExistence type="predicted"/>